<dbReference type="Pfam" id="PF00069">
    <property type="entry name" value="Pkinase"/>
    <property type="match status" value="1"/>
</dbReference>
<dbReference type="GO" id="GO:0005634">
    <property type="term" value="C:nucleus"/>
    <property type="evidence" value="ECO:0007669"/>
    <property type="project" value="TreeGrafter"/>
</dbReference>
<dbReference type="PANTHER" id="PTHR24057:SF0">
    <property type="entry name" value="PROTEIN KINASE SHAGGY-RELATED"/>
    <property type="match status" value="1"/>
</dbReference>
<comment type="similarity">
    <text evidence="1">Belongs to the protein kinase superfamily. CMGC Ser/Thr protein kinase family. GSK-3 subfamily.</text>
</comment>
<comment type="caution">
    <text evidence="8">The sequence shown here is derived from an EMBL/GenBank/DDBJ whole genome shotgun (WGS) entry which is preliminary data.</text>
</comment>
<dbReference type="GO" id="GO:0030154">
    <property type="term" value="P:cell differentiation"/>
    <property type="evidence" value="ECO:0007669"/>
    <property type="project" value="TreeGrafter"/>
</dbReference>
<sequence>MSKILTQYTTQTNYTPLKVMGNGTFGVVYKARSNKDRQIVAMKKVSQKRKYKNQELEMMKLIKHRNVVKLLNHFITKKKSGKTKYLTLVLEYIPKTIRQLTCSYSVESKYIPLILVKVYLYQILRAIATIHRLGICHRDIKPQNLLIIPKTGELRVCDFGSAKKLEKGAKNHFYICSRFYRAPELLFSSTNYTNKIDLWAIGCVFGEMLINRPLFPGQSGVKQLVKIIQLMGTPTLEEIKAMNPNYSNFNLPQIKRKPWETILRNDLDQNALDLISKLLQYSPNKRIDPLAACAHPFFDELRDPNTLLPNNQPLPELFDFDSDELNSVDLETRKNLIPSHIIKPQNLKKNNY</sequence>
<dbReference type="PROSITE" id="PS00108">
    <property type="entry name" value="PROTEIN_KINASE_ST"/>
    <property type="match status" value="1"/>
</dbReference>
<keyword evidence="3" id="KW-0808">Transferase</keyword>
<evidence type="ECO:0000256" key="2">
    <source>
        <dbReference type="ARBA" id="ARBA00022527"/>
    </source>
</evidence>
<dbReference type="PANTHER" id="PTHR24057">
    <property type="entry name" value="GLYCOGEN SYNTHASE KINASE-3 ALPHA"/>
    <property type="match status" value="1"/>
</dbReference>
<feature type="domain" description="Protein kinase" evidence="7">
    <location>
        <begin position="14"/>
        <end position="298"/>
    </location>
</feature>
<accession>A0AAV8A768</accession>
<reference evidence="8" key="1">
    <citation type="submission" date="2022-08" db="EMBL/GenBank/DDBJ databases">
        <title>Novel sulphate-reducing endosymbionts in the free-living metamonad Anaeramoeba.</title>
        <authorList>
            <person name="Jerlstrom-Hultqvist J."/>
            <person name="Cepicka I."/>
            <person name="Gallot-Lavallee L."/>
            <person name="Salas-Leiva D."/>
            <person name="Curtis B.A."/>
            <person name="Zahonova K."/>
            <person name="Pipaliya S."/>
            <person name="Dacks J."/>
            <person name="Roger A.J."/>
        </authorList>
    </citation>
    <scope>NUCLEOTIDE SEQUENCE</scope>
    <source>
        <strain evidence="8">Busselton2</strain>
    </source>
</reference>
<dbReference type="AlphaFoldDB" id="A0AAV8A768"/>
<dbReference type="InterPro" id="IPR050591">
    <property type="entry name" value="GSK-3"/>
</dbReference>
<keyword evidence="2" id="KW-0723">Serine/threonine-protein kinase</keyword>
<dbReference type="InterPro" id="IPR000719">
    <property type="entry name" value="Prot_kinase_dom"/>
</dbReference>
<evidence type="ECO:0000256" key="6">
    <source>
        <dbReference type="ARBA" id="ARBA00022840"/>
    </source>
</evidence>
<dbReference type="EMBL" id="JANTQA010000015">
    <property type="protein sequence ID" value="KAJ3448089.1"/>
    <property type="molecule type" value="Genomic_DNA"/>
</dbReference>
<evidence type="ECO:0000259" key="7">
    <source>
        <dbReference type="PROSITE" id="PS50011"/>
    </source>
</evidence>
<keyword evidence="6" id="KW-0067">ATP-binding</keyword>
<dbReference type="Gene3D" id="1.10.510.10">
    <property type="entry name" value="Transferase(Phosphotransferase) domain 1"/>
    <property type="match status" value="1"/>
</dbReference>
<keyword evidence="5 8" id="KW-0418">Kinase</keyword>
<dbReference type="SUPFAM" id="SSF56112">
    <property type="entry name" value="Protein kinase-like (PK-like)"/>
    <property type="match status" value="1"/>
</dbReference>
<evidence type="ECO:0000256" key="4">
    <source>
        <dbReference type="ARBA" id="ARBA00022741"/>
    </source>
</evidence>
<gene>
    <name evidence="8" type="ORF">M0812_00564</name>
</gene>
<dbReference type="PROSITE" id="PS50011">
    <property type="entry name" value="PROTEIN_KINASE_DOM"/>
    <property type="match status" value="1"/>
</dbReference>
<keyword evidence="4" id="KW-0547">Nucleotide-binding</keyword>
<dbReference type="InterPro" id="IPR039192">
    <property type="entry name" value="STKc_GSK3"/>
</dbReference>
<dbReference type="GO" id="GO:0004674">
    <property type="term" value="F:protein serine/threonine kinase activity"/>
    <property type="evidence" value="ECO:0007669"/>
    <property type="project" value="UniProtKB-KW"/>
</dbReference>
<evidence type="ECO:0000256" key="3">
    <source>
        <dbReference type="ARBA" id="ARBA00022679"/>
    </source>
</evidence>
<dbReference type="Proteomes" id="UP001146793">
    <property type="component" value="Unassembled WGS sequence"/>
</dbReference>
<dbReference type="GO" id="GO:0005524">
    <property type="term" value="F:ATP binding"/>
    <property type="evidence" value="ECO:0007669"/>
    <property type="project" value="UniProtKB-KW"/>
</dbReference>
<dbReference type="Gene3D" id="3.30.200.20">
    <property type="entry name" value="Phosphorylase Kinase, domain 1"/>
    <property type="match status" value="1"/>
</dbReference>
<dbReference type="FunFam" id="1.10.510.10:FF:000082">
    <property type="entry name" value="Shaggy-related protein kinase kappa"/>
    <property type="match status" value="1"/>
</dbReference>
<dbReference type="SMART" id="SM00220">
    <property type="entry name" value="S_TKc"/>
    <property type="match status" value="1"/>
</dbReference>
<evidence type="ECO:0000256" key="1">
    <source>
        <dbReference type="ARBA" id="ARBA00005527"/>
    </source>
</evidence>
<dbReference type="GO" id="GO:0007165">
    <property type="term" value="P:signal transduction"/>
    <property type="evidence" value="ECO:0007669"/>
    <property type="project" value="TreeGrafter"/>
</dbReference>
<dbReference type="InterPro" id="IPR008271">
    <property type="entry name" value="Ser/Thr_kinase_AS"/>
</dbReference>
<proteinExistence type="inferred from homology"/>
<dbReference type="CDD" id="cd14137">
    <property type="entry name" value="STKc_GSK3"/>
    <property type="match status" value="1"/>
</dbReference>
<evidence type="ECO:0000313" key="9">
    <source>
        <dbReference type="Proteomes" id="UP001146793"/>
    </source>
</evidence>
<evidence type="ECO:0000313" key="8">
    <source>
        <dbReference type="EMBL" id="KAJ3448089.1"/>
    </source>
</evidence>
<evidence type="ECO:0000256" key="5">
    <source>
        <dbReference type="ARBA" id="ARBA00022777"/>
    </source>
</evidence>
<dbReference type="InterPro" id="IPR011009">
    <property type="entry name" value="Kinase-like_dom_sf"/>
</dbReference>
<protein>
    <submittedName>
        <fullName evidence="8">Protein kinase shaggy-related</fullName>
    </submittedName>
</protein>
<name>A0AAV8A768_9EUKA</name>
<dbReference type="GO" id="GO:0005737">
    <property type="term" value="C:cytoplasm"/>
    <property type="evidence" value="ECO:0007669"/>
    <property type="project" value="TreeGrafter"/>
</dbReference>
<organism evidence="8 9">
    <name type="scientific">Anaeramoeba flamelloides</name>
    <dbReference type="NCBI Taxonomy" id="1746091"/>
    <lineage>
        <taxon>Eukaryota</taxon>
        <taxon>Metamonada</taxon>
        <taxon>Anaeramoebidae</taxon>
        <taxon>Anaeramoeba</taxon>
    </lineage>
</organism>